<protein>
    <submittedName>
        <fullName evidence="2">Short-chain dehydrogenase</fullName>
    </submittedName>
</protein>
<dbReference type="SUPFAM" id="SSF51735">
    <property type="entry name" value="NAD(P)-binding Rossmann-fold domains"/>
    <property type="match status" value="1"/>
</dbReference>
<dbReference type="AlphaFoldDB" id="A0A919J8H1"/>
<dbReference type="InterPro" id="IPR036291">
    <property type="entry name" value="NAD(P)-bd_dom_sf"/>
</dbReference>
<name>A0A919J8H1_9ACTN</name>
<proteinExistence type="inferred from homology"/>
<dbReference type="PRINTS" id="PR00080">
    <property type="entry name" value="SDRFAMILY"/>
</dbReference>
<dbReference type="PANTHER" id="PTHR43544:SF12">
    <property type="entry name" value="NAD(P)-BINDING ROSSMANN-FOLD SUPERFAMILY PROTEIN"/>
    <property type="match status" value="1"/>
</dbReference>
<evidence type="ECO:0000313" key="3">
    <source>
        <dbReference type="Proteomes" id="UP000598174"/>
    </source>
</evidence>
<comment type="similarity">
    <text evidence="1">Belongs to the short-chain dehydrogenases/reductases (SDR) family.</text>
</comment>
<accession>A0A919J8H1</accession>
<dbReference type="GO" id="GO:0016491">
    <property type="term" value="F:oxidoreductase activity"/>
    <property type="evidence" value="ECO:0007669"/>
    <property type="project" value="TreeGrafter"/>
</dbReference>
<organism evidence="2 3">
    <name type="scientific">Paractinoplanes ferrugineus</name>
    <dbReference type="NCBI Taxonomy" id="113564"/>
    <lineage>
        <taxon>Bacteria</taxon>
        <taxon>Bacillati</taxon>
        <taxon>Actinomycetota</taxon>
        <taxon>Actinomycetes</taxon>
        <taxon>Micromonosporales</taxon>
        <taxon>Micromonosporaceae</taxon>
        <taxon>Paractinoplanes</taxon>
    </lineage>
</organism>
<sequence>MAAADRLAVVTGAGRGFGRAVAEALTDQGRRVVACVRTRPATGKAGLQVVVQDVRDPVGTELLAAIGDRPVDALINNAGVGAKATPPAGVDPRQILDALDVNMAGTLRLTQALLPALTAAPDPVIVNVSSRLGSLTAQAEGEFATRRTSYAYRISKAAQNMLTITLAQESAGRVHCWAVHPGSLTTAMGATDATTPAGEAALRLVDLLNSPDPASPRFVSLDGPDLRW</sequence>
<evidence type="ECO:0000313" key="2">
    <source>
        <dbReference type="EMBL" id="GIE15710.1"/>
    </source>
</evidence>
<dbReference type="PANTHER" id="PTHR43544">
    <property type="entry name" value="SHORT-CHAIN DEHYDROGENASE/REDUCTASE"/>
    <property type="match status" value="1"/>
</dbReference>
<reference evidence="2" key="1">
    <citation type="submission" date="2021-01" db="EMBL/GenBank/DDBJ databases">
        <title>Whole genome shotgun sequence of Actinoplanes ferrugineus NBRC 15555.</title>
        <authorList>
            <person name="Komaki H."/>
            <person name="Tamura T."/>
        </authorList>
    </citation>
    <scope>NUCLEOTIDE SEQUENCE</scope>
    <source>
        <strain evidence="2">NBRC 15555</strain>
    </source>
</reference>
<comment type="caution">
    <text evidence="2">The sequence shown here is derived from an EMBL/GenBank/DDBJ whole genome shotgun (WGS) entry which is preliminary data.</text>
</comment>
<evidence type="ECO:0000256" key="1">
    <source>
        <dbReference type="RuleBase" id="RU000363"/>
    </source>
</evidence>
<dbReference type="PRINTS" id="PR00081">
    <property type="entry name" value="GDHRDH"/>
</dbReference>
<dbReference type="Proteomes" id="UP000598174">
    <property type="component" value="Unassembled WGS sequence"/>
</dbReference>
<dbReference type="GO" id="GO:0005737">
    <property type="term" value="C:cytoplasm"/>
    <property type="evidence" value="ECO:0007669"/>
    <property type="project" value="TreeGrafter"/>
</dbReference>
<dbReference type="Pfam" id="PF00106">
    <property type="entry name" value="adh_short"/>
    <property type="match status" value="1"/>
</dbReference>
<gene>
    <name evidence="2" type="ORF">Afe05nite_75500</name>
</gene>
<dbReference type="RefSeq" id="WP_203822067.1">
    <property type="nucleotide sequence ID" value="NZ_BAAABP010000034.1"/>
</dbReference>
<keyword evidence="3" id="KW-1185">Reference proteome</keyword>
<dbReference type="InterPro" id="IPR051468">
    <property type="entry name" value="Fungal_SecMetab_SDRs"/>
</dbReference>
<dbReference type="EMBL" id="BOMM01000071">
    <property type="protein sequence ID" value="GIE15710.1"/>
    <property type="molecule type" value="Genomic_DNA"/>
</dbReference>
<dbReference type="InterPro" id="IPR002347">
    <property type="entry name" value="SDR_fam"/>
</dbReference>
<dbReference type="Gene3D" id="3.40.50.720">
    <property type="entry name" value="NAD(P)-binding Rossmann-like Domain"/>
    <property type="match status" value="1"/>
</dbReference>